<comment type="caution">
    <text evidence="1">The sequence shown here is derived from an EMBL/GenBank/DDBJ whole genome shotgun (WGS) entry which is preliminary data.</text>
</comment>
<evidence type="ECO:0000313" key="2">
    <source>
        <dbReference type="Proteomes" id="UP001165378"/>
    </source>
</evidence>
<reference evidence="1" key="1">
    <citation type="submission" date="2022-01" db="EMBL/GenBank/DDBJ databases">
        <title>Genome-Based Taxonomic Classification of the Phylum Actinobacteria.</title>
        <authorList>
            <person name="Gao Y."/>
        </authorList>
    </citation>
    <scope>NUCLEOTIDE SEQUENCE</scope>
    <source>
        <strain evidence="1">KLBMP 8922</strain>
    </source>
</reference>
<accession>A0AA41Q8Y0</accession>
<keyword evidence="2" id="KW-1185">Reference proteome</keyword>
<sequence length="150" mass="16984">MRKIETQVVIEAAPEQVWAVLTDFARFGEWNPFIREAEGEVRVGARLRLKMFPANGKPMVFKPRVLVAEPGVELRWIGRLFVRGIFDGEHYFRLVEIPGADGPHTRVEHGELFGGLLVRALGKMLDGTNGDFEALNQALRRRVLEPHAAR</sequence>
<organism evidence="1 2">
    <name type="scientific">Yinghuangia soli</name>
    <dbReference type="NCBI Taxonomy" id="2908204"/>
    <lineage>
        <taxon>Bacteria</taxon>
        <taxon>Bacillati</taxon>
        <taxon>Actinomycetota</taxon>
        <taxon>Actinomycetes</taxon>
        <taxon>Kitasatosporales</taxon>
        <taxon>Streptomycetaceae</taxon>
        <taxon>Yinghuangia</taxon>
    </lineage>
</organism>
<name>A0AA41Q8Y0_9ACTN</name>
<dbReference type="PANTHER" id="PTHR36166">
    <property type="entry name" value="CHROMOSOME 9, WHOLE GENOME SHOTGUN SEQUENCE"/>
    <property type="match status" value="1"/>
</dbReference>
<dbReference type="InterPro" id="IPR023393">
    <property type="entry name" value="START-like_dom_sf"/>
</dbReference>
<dbReference type="InterPro" id="IPR019587">
    <property type="entry name" value="Polyketide_cyclase/dehydratase"/>
</dbReference>
<gene>
    <name evidence="1" type="ORF">LZ495_38560</name>
</gene>
<dbReference type="Pfam" id="PF10604">
    <property type="entry name" value="Polyketide_cyc2"/>
    <property type="match status" value="1"/>
</dbReference>
<dbReference type="CDD" id="cd07822">
    <property type="entry name" value="SRPBCC_4"/>
    <property type="match status" value="1"/>
</dbReference>
<evidence type="ECO:0000313" key="1">
    <source>
        <dbReference type="EMBL" id="MCF2533090.1"/>
    </source>
</evidence>
<dbReference type="SUPFAM" id="SSF55961">
    <property type="entry name" value="Bet v1-like"/>
    <property type="match status" value="1"/>
</dbReference>
<dbReference type="EMBL" id="JAKFHA010000043">
    <property type="protein sequence ID" value="MCF2533090.1"/>
    <property type="molecule type" value="Genomic_DNA"/>
</dbReference>
<dbReference type="AlphaFoldDB" id="A0AA41Q8Y0"/>
<dbReference type="PANTHER" id="PTHR36166:SF1">
    <property type="entry name" value="SRPBCC DOMAIN-CONTAINING PROTEIN"/>
    <property type="match status" value="1"/>
</dbReference>
<proteinExistence type="predicted"/>
<protein>
    <submittedName>
        <fullName evidence="1">SRPBCC domain-containing protein</fullName>
    </submittedName>
</protein>
<dbReference type="Gene3D" id="3.30.530.20">
    <property type="match status" value="1"/>
</dbReference>
<dbReference type="RefSeq" id="WP_235057859.1">
    <property type="nucleotide sequence ID" value="NZ_JAKFHA010000043.1"/>
</dbReference>
<dbReference type="Proteomes" id="UP001165378">
    <property type="component" value="Unassembled WGS sequence"/>
</dbReference>